<evidence type="ECO:0000313" key="5">
    <source>
        <dbReference type="EMBL" id="KAA0188329.1"/>
    </source>
</evidence>
<name>A0A8E0RUT0_9TREM</name>
<dbReference type="SMART" id="SM00185">
    <property type="entry name" value="ARM"/>
    <property type="match status" value="5"/>
</dbReference>
<accession>A0A8E0RUT0</accession>
<dbReference type="Gene3D" id="1.25.10.10">
    <property type="entry name" value="Leucine-rich Repeat Variant"/>
    <property type="match status" value="3"/>
</dbReference>
<feature type="region of interest" description="Disordered" evidence="3">
    <location>
        <begin position="301"/>
        <end position="339"/>
    </location>
</feature>
<comment type="caution">
    <text evidence="5">The sequence shown here is derived from an EMBL/GenBank/DDBJ whole genome shotgun (WGS) entry which is preliminary data.</text>
</comment>
<sequence>MTNGKKLRKDEQNSSDTFDPITLALHQAESALLMLSSPEDDVKIRAAEAIYKFTLKSEENKKFILSQNVCDTLIPLIKSEDKVVKRNVIMILGVLTELPNARAVLTRRVGFVPILIKILQQDEFETTKEFALMTLAHLCLEFQGINIILEKKGLGPVGECLKHSDPDIQKNALDVICATLQDFEARPLLRSGDILSSLLQLLNSEYPVIQNLVLEIFSRAAQDSSIRTALREMDVLNHFVNILGNSQLNDLHVPSLFVVSSLLEDIECAKSLINNGGLKLLLHFITDRSVFREEELRPPSAALSVQDKTGKGKKTQDRRSAKKNRGDNTAKIAEEKPTSNTLPEAKIQACRAVMQASRKEEIRKIMHDADVERMLVALLSHDDESVRSAAAQTIAVLAESSVCQNSISELGGLELLIRMTRSVHKLPKSAGITALAALTNQNGAICREVANRNSGTEALVSCLQVSDPEIEAIAAGGLTAITNLALEEATRTKILQAVSSKLLVPLLESNSALVQTKAALAVAAVVCTSKTVHQFCRLGGAANLIKLVGSPVPDVRRAACWAISSIGAHEEGATELAQIGGIQILQEINASVSKRNGFSELALQRVLDANLEAKFVLTGYLDFADNIGDLFFDPGQLLSASEILNLNDYLKQPLNDKRPIYLINVQDPKDRETDQGSDLPSSSITSERDGSENFSNPQMDVVPVPVDDVLKSWLENVVMTILPVSQPICQAEQLGKFVASCYGGPACKDGNAMYCRLELAEIKCNLCSNVIPLGCVRNGSQFLRALLFKFFADRIGLPANLVRGNYGRSYNEILIDSAKKASKPMMTTYVVDLMTSPGTLMESSCSQAKEYISILSS</sequence>
<dbReference type="InterPro" id="IPR055164">
    <property type="entry name" value="EDR1/CTR1/ARMC3-like_pept-like"/>
</dbReference>
<evidence type="ECO:0000313" key="6">
    <source>
        <dbReference type="Proteomes" id="UP000728185"/>
    </source>
</evidence>
<dbReference type="PANTHER" id="PTHR46618:SF1">
    <property type="entry name" value="ARMADILLO REPEAT-CONTAINING PROTEIN 3"/>
    <property type="match status" value="1"/>
</dbReference>
<feature type="compositionally biased region" description="Basic and acidic residues" evidence="3">
    <location>
        <begin position="308"/>
        <end position="337"/>
    </location>
</feature>
<proteinExistence type="predicted"/>
<feature type="region of interest" description="Disordered" evidence="3">
    <location>
        <begin position="666"/>
        <end position="700"/>
    </location>
</feature>
<gene>
    <name evidence="5" type="ORF">FBUS_08257</name>
</gene>
<dbReference type="PROSITE" id="PS50176">
    <property type="entry name" value="ARM_REPEAT"/>
    <property type="match status" value="1"/>
</dbReference>
<dbReference type="SUPFAM" id="SSF48371">
    <property type="entry name" value="ARM repeat"/>
    <property type="match status" value="2"/>
</dbReference>
<feature type="repeat" description="ARM" evidence="2">
    <location>
        <begin position="539"/>
        <end position="581"/>
    </location>
</feature>
<protein>
    <submittedName>
        <fullName evidence="5">Armadillo repeat-containing protein 3</fullName>
    </submittedName>
</protein>
<keyword evidence="6" id="KW-1185">Reference proteome</keyword>
<dbReference type="EMBL" id="LUCM01008479">
    <property type="protein sequence ID" value="KAA0188329.1"/>
    <property type="molecule type" value="Genomic_DNA"/>
</dbReference>
<evidence type="ECO:0000259" key="4">
    <source>
        <dbReference type="Pfam" id="PF14381"/>
    </source>
</evidence>
<dbReference type="PANTHER" id="PTHR46618">
    <property type="entry name" value="ARMADILLO REPEAT-CONTAINING PROTEIN 3"/>
    <property type="match status" value="1"/>
</dbReference>
<dbReference type="InterPro" id="IPR011989">
    <property type="entry name" value="ARM-like"/>
</dbReference>
<feature type="compositionally biased region" description="Polar residues" evidence="3">
    <location>
        <begin position="676"/>
        <end position="685"/>
    </location>
</feature>
<dbReference type="Pfam" id="PF02985">
    <property type="entry name" value="HEAT"/>
    <property type="match status" value="2"/>
</dbReference>
<dbReference type="Pfam" id="PF14381">
    <property type="entry name" value="EDR1_CTR1_ARMC3_pept"/>
    <property type="match status" value="1"/>
</dbReference>
<organism evidence="5 6">
    <name type="scientific">Fasciolopsis buskii</name>
    <dbReference type="NCBI Taxonomy" id="27845"/>
    <lineage>
        <taxon>Eukaryota</taxon>
        <taxon>Metazoa</taxon>
        <taxon>Spiralia</taxon>
        <taxon>Lophotrochozoa</taxon>
        <taxon>Platyhelminthes</taxon>
        <taxon>Trematoda</taxon>
        <taxon>Digenea</taxon>
        <taxon>Plagiorchiida</taxon>
        <taxon>Echinostomata</taxon>
        <taxon>Echinostomatoidea</taxon>
        <taxon>Fasciolidae</taxon>
        <taxon>Fasciolopsis</taxon>
    </lineage>
</organism>
<dbReference type="AlphaFoldDB" id="A0A8E0RUT0"/>
<reference evidence="5" key="1">
    <citation type="submission" date="2019-05" db="EMBL/GenBank/DDBJ databases">
        <title>Annotation for the trematode Fasciolopsis buski.</title>
        <authorList>
            <person name="Choi Y.-J."/>
        </authorList>
    </citation>
    <scope>NUCLEOTIDE SEQUENCE</scope>
    <source>
        <strain evidence="5">HT</strain>
        <tissue evidence="5">Whole worm</tissue>
    </source>
</reference>
<dbReference type="InterPro" id="IPR000225">
    <property type="entry name" value="Armadillo"/>
</dbReference>
<dbReference type="InterPro" id="IPR016024">
    <property type="entry name" value="ARM-type_fold"/>
</dbReference>
<evidence type="ECO:0000256" key="1">
    <source>
        <dbReference type="ARBA" id="ARBA00022737"/>
    </source>
</evidence>
<feature type="domain" description="EDR1/CTR1/ARMC3-like peptidase-like" evidence="4">
    <location>
        <begin position="675"/>
        <end position="841"/>
    </location>
</feature>
<dbReference type="Proteomes" id="UP000728185">
    <property type="component" value="Unassembled WGS sequence"/>
</dbReference>
<evidence type="ECO:0000256" key="3">
    <source>
        <dbReference type="SAM" id="MobiDB-lite"/>
    </source>
</evidence>
<dbReference type="InterPro" id="IPR052441">
    <property type="entry name" value="Armadillo-Ser/Thr_Kinase"/>
</dbReference>
<evidence type="ECO:0000256" key="2">
    <source>
        <dbReference type="PROSITE-ProRule" id="PRU00259"/>
    </source>
</evidence>
<keyword evidence="1" id="KW-0677">Repeat</keyword>
<dbReference type="OrthoDB" id="7537227at2759"/>
<dbReference type="InterPro" id="IPR000357">
    <property type="entry name" value="HEAT"/>
</dbReference>